<sequence length="545" mass="62990">MKDKHITLWVQDDVDLSHETCYVDKEEKDDIQTHLSKIIKERSNGCNLLREGNLQLFRIKDEYVIQGCYVEVDKLERRIAFMSLITGVQNLAEAVDLLEDSSKFIDRTCSPDDIRKIKEAGRKQQQFSKELIYFVEDEKSINYKYEKNYKKLDGNIQICSYEYDAPILKEQLLKEQCRILSKKPLSKGDILVKHPYENNCYIHIEESEDVIFKYKCNKISDIARLLGASKWKITLELQKEGERIFDLDLGVKVKAVSANVHYKTEESNKLTKKYVTEDIYAEGNSSFTRKGYEEAQEIAKRLNDSDIHDLVEKRSPDRPNPLKKRTVSVELTTELNRSLDCAITLHALPIFALSGPSGAFFLEQVNRPTLSLLIIKRFLRAEKAKQICCGDDDIIPPAEKPIEKDPIIEEPIVEEPSSEEPIEEDPIIEEPTVEEPVFEYPDDLYPVNVKDKKLLNISVKNTGFEYDEKPIVMNCPKCTCEKRVKSGIIKGNQRYHCKECGCNYTVELKSTAKPQSLKKQALHLYFFTHLIIWDCQLSIVNVPFR</sequence>
<protein>
    <submittedName>
        <fullName evidence="1">Uncharacterized protein</fullName>
    </submittedName>
</protein>
<evidence type="ECO:0000313" key="1">
    <source>
        <dbReference type="EMBL" id="KAA6382409.1"/>
    </source>
</evidence>
<accession>A0A5J4VJ59</accession>
<name>A0A5J4VJ59_9EUKA</name>
<dbReference type="PANTHER" id="PTHR33293:SF2">
    <property type="entry name" value="TRANSPOSASE"/>
    <property type="match status" value="1"/>
</dbReference>
<dbReference type="InterPro" id="IPR051354">
    <property type="entry name" value="Transposase_27_IS1"/>
</dbReference>
<organism evidence="1 2">
    <name type="scientific">Streblomastix strix</name>
    <dbReference type="NCBI Taxonomy" id="222440"/>
    <lineage>
        <taxon>Eukaryota</taxon>
        <taxon>Metamonada</taxon>
        <taxon>Preaxostyla</taxon>
        <taxon>Oxymonadida</taxon>
        <taxon>Streblomastigidae</taxon>
        <taxon>Streblomastix</taxon>
    </lineage>
</organism>
<proteinExistence type="predicted"/>
<evidence type="ECO:0000313" key="2">
    <source>
        <dbReference type="Proteomes" id="UP000324800"/>
    </source>
</evidence>
<dbReference type="Proteomes" id="UP000324800">
    <property type="component" value="Unassembled WGS sequence"/>
</dbReference>
<dbReference type="AlphaFoldDB" id="A0A5J4VJ59"/>
<comment type="caution">
    <text evidence="1">The sequence shown here is derived from an EMBL/GenBank/DDBJ whole genome shotgun (WGS) entry which is preliminary data.</text>
</comment>
<gene>
    <name evidence="1" type="ORF">EZS28_022064</name>
</gene>
<dbReference type="PANTHER" id="PTHR33293">
    <property type="entry name" value="INSERTION ELEMENT IS1 1 PROTEIN INSB-RELATED"/>
    <property type="match status" value="1"/>
</dbReference>
<dbReference type="EMBL" id="SNRW01006798">
    <property type="protein sequence ID" value="KAA6382409.1"/>
    <property type="molecule type" value="Genomic_DNA"/>
</dbReference>
<reference evidence="1 2" key="1">
    <citation type="submission" date="2019-03" db="EMBL/GenBank/DDBJ databases">
        <title>Single cell metagenomics reveals metabolic interactions within the superorganism composed of flagellate Streblomastix strix and complex community of Bacteroidetes bacteria on its surface.</title>
        <authorList>
            <person name="Treitli S.C."/>
            <person name="Kolisko M."/>
            <person name="Husnik F."/>
            <person name="Keeling P."/>
            <person name="Hampl V."/>
        </authorList>
    </citation>
    <scope>NUCLEOTIDE SEQUENCE [LARGE SCALE GENOMIC DNA]</scope>
    <source>
        <strain evidence="1">ST1C</strain>
    </source>
</reference>